<dbReference type="InterPro" id="IPR013762">
    <property type="entry name" value="Integrase-like_cat_sf"/>
</dbReference>
<feature type="domain" description="Tyr recombinase" evidence="2">
    <location>
        <begin position="6"/>
        <end position="116"/>
    </location>
</feature>
<evidence type="ECO:0000256" key="1">
    <source>
        <dbReference type="ARBA" id="ARBA00023172"/>
    </source>
</evidence>
<dbReference type="PROSITE" id="PS51898">
    <property type="entry name" value="TYR_RECOMBINASE"/>
    <property type="match status" value="1"/>
</dbReference>
<feature type="non-terminal residue" evidence="3">
    <location>
        <position position="116"/>
    </location>
</feature>
<feature type="non-terminal residue" evidence="3">
    <location>
        <position position="1"/>
    </location>
</feature>
<dbReference type="CDD" id="cd00397">
    <property type="entry name" value="DNA_BRE_C"/>
    <property type="match status" value="1"/>
</dbReference>
<dbReference type="GO" id="GO:0003677">
    <property type="term" value="F:DNA binding"/>
    <property type="evidence" value="ECO:0007669"/>
    <property type="project" value="InterPro"/>
</dbReference>
<organism evidence="3">
    <name type="scientific">marine sediment metagenome</name>
    <dbReference type="NCBI Taxonomy" id="412755"/>
    <lineage>
        <taxon>unclassified sequences</taxon>
        <taxon>metagenomes</taxon>
        <taxon>ecological metagenomes</taxon>
    </lineage>
</organism>
<dbReference type="AlphaFoldDB" id="X1EX64"/>
<comment type="caution">
    <text evidence="3">The sequence shown here is derived from an EMBL/GenBank/DDBJ whole genome shotgun (WGS) entry which is preliminary data.</text>
</comment>
<sequence length="116" mass="14007">FKTVEKVPDYITLDYFENQIIPVVECIFRNPLRTKAILYFMFYTGLRRNELYPLKREDINLKEREVKIYAQKVKTEEIRFFPQKVADLIKTYFSIEPEINNAFNLTKNTVKNIFMP</sequence>
<keyword evidence="1" id="KW-0233">DNA recombination</keyword>
<dbReference type="Gene3D" id="1.10.443.10">
    <property type="entry name" value="Intergrase catalytic core"/>
    <property type="match status" value="1"/>
</dbReference>
<reference evidence="3" key="1">
    <citation type="journal article" date="2014" name="Front. Microbiol.">
        <title>High frequency of phylogenetically diverse reductive dehalogenase-homologous genes in deep subseafloor sedimentary metagenomes.</title>
        <authorList>
            <person name="Kawai M."/>
            <person name="Futagami T."/>
            <person name="Toyoda A."/>
            <person name="Takaki Y."/>
            <person name="Nishi S."/>
            <person name="Hori S."/>
            <person name="Arai W."/>
            <person name="Tsubouchi T."/>
            <person name="Morono Y."/>
            <person name="Uchiyama I."/>
            <person name="Ito T."/>
            <person name="Fujiyama A."/>
            <person name="Inagaki F."/>
            <person name="Takami H."/>
        </authorList>
    </citation>
    <scope>NUCLEOTIDE SEQUENCE</scope>
    <source>
        <strain evidence="3">Expedition CK06-06</strain>
    </source>
</reference>
<dbReference type="GO" id="GO:0015074">
    <property type="term" value="P:DNA integration"/>
    <property type="evidence" value="ECO:0007669"/>
    <property type="project" value="InterPro"/>
</dbReference>
<dbReference type="InterPro" id="IPR011010">
    <property type="entry name" value="DNA_brk_join_enz"/>
</dbReference>
<protein>
    <recommendedName>
        <fullName evidence="2">Tyr recombinase domain-containing protein</fullName>
    </recommendedName>
</protein>
<dbReference type="InterPro" id="IPR002104">
    <property type="entry name" value="Integrase_catalytic"/>
</dbReference>
<dbReference type="GO" id="GO:0006310">
    <property type="term" value="P:DNA recombination"/>
    <property type="evidence" value="ECO:0007669"/>
    <property type="project" value="UniProtKB-KW"/>
</dbReference>
<name>X1EX64_9ZZZZ</name>
<evidence type="ECO:0000259" key="2">
    <source>
        <dbReference type="PROSITE" id="PS51898"/>
    </source>
</evidence>
<dbReference type="SUPFAM" id="SSF56349">
    <property type="entry name" value="DNA breaking-rejoining enzymes"/>
    <property type="match status" value="1"/>
</dbReference>
<accession>X1EX64</accession>
<dbReference type="EMBL" id="BART01039597">
    <property type="protein sequence ID" value="GAH21774.1"/>
    <property type="molecule type" value="Genomic_DNA"/>
</dbReference>
<dbReference type="Pfam" id="PF00589">
    <property type="entry name" value="Phage_integrase"/>
    <property type="match status" value="1"/>
</dbReference>
<proteinExistence type="predicted"/>
<gene>
    <name evidence="3" type="ORF">S01H4_64989</name>
</gene>
<evidence type="ECO:0000313" key="3">
    <source>
        <dbReference type="EMBL" id="GAH21774.1"/>
    </source>
</evidence>